<sequence>MKAAILIRSKLNDQFIACYPYSTIPEKERSTVHNDFNFCWEIALNNKLVEAGTEEQHYFSFVDLDDPIDKNYFKNKTPLNSD</sequence>
<evidence type="ECO:0000313" key="2">
    <source>
        <dbReference type="Proteomes" id="UP000181998"/>
    </source>
</evidence>
<organism evidence="1 2">
    <name type="scientific">Nitrosomonas ureae</name>
    <dbReference type="NCBI Taxonomy" id="44577"/>
    <lineage>
        <taxon>Bacteria</taxon>
        <taxon>Pseudomonadati</taxon>
        <taxon>Pseudomonadota</taxon>
        <taxon>Betaproteobacteria</taxon>
        <taxon>Nitrosomonadales</taxon>
        <taxon>Nitrosomonadaceae</taxon>
        <taxon>Nitrosomonas</taxon>
    </lineage>
</organism>
<reference evidence="1 2" key="1">
    <citation type="submission" date="2016-10" db="EMBL/GenBank/DDBJ databases">
        <authorList>
            <person name="de Groot N.N."/>
        </authorList>
    </citation>
    <scope>NUCLEOTIDE SEQUENCE [LARGE SCALE GENOMIC DNA]</scope>
    <source>
        <strain evidence="1 2">Nm9</strain>
    </source>
</reference>
<dbReference type="Proteomes" id="UP000181998">
    <property type="component" value="Unassembled WGS sequence"/>
</dbReference>
<name>A0A1H9HJS6_9PROT</name>
<dbReference type="OrthoDB" id="9928996at2"/>
<evidence type="ECO:0000313" key="1">
    <source>
        <dbReference type="EMBL" id="SEQ62600.1"/>
    </source>
</evidence>
<proteinExistence type="predicted"/>
<gene>
    <name evidence="1" type="ORF">SAMN05421510_11152</name>
</gene>
<dbReference type="EMBL" id="FOFX01000115">
    <property type="protein sequence ID" value="SEQ62600.1"/>
    <property type="molecule type" value="Genomic_DNA"/>
</dbReference>
<protein>
    <submittedName>
        <fullName evidence="1">Uncharacterized protein</fullName>
    </submittedName>
</protein>
<accession>A0A1H9HJS6</accession>
<dbReference type="AlphaFoldDB" id="A0A1H9HJS6"/>
<dbReference type="RefSeq" id="WP_074722791.1">
    <property type="nucleotide sequence ID" value="NZ_FOFX01000115.1"/>
</dbReference>
<dbReference type="STRING" id="44577.ATY38_11015"/>